<protein>
    <submittedName>
        <fullName evidence="3">Uncharacterized protein</fullName>
    </submittedName>
</protein>
<feature type="compositionally biased region" description="Gly residues" evidence="1">
    <location>
        <begin position="119"/>
        <end position="131"/>
    </location>
</feature>
<evidence type="ECO:0000256" key="1">
    <source>
        <dbReference type="SAM" id="MobiDB-lite"/>
    </source>
</evidence>
<reference evidence="3" key="1">
    <citation type="submission" date="2014-11" db="EMBL/GenBank/DDBJ databases">
        <authorList>
            <person name="Otto D Thomas"/>
            <person name="Naeem Raeece"/>
        </authorList>
    </citation>
    <scope>NUCLEOTIDE SEQUENCE</scope>
</reference>
<dbReference type="EMBL" id="CDMZ01000264">
    <property type="protein sequence ID" value="CEM10494.1"/>
    <property type="molecule type" value="Genomic_DNA"/>
</dbReference>
<sequence length="150" mass="16072">MVLAIIDLWWIWIVIGFVILGGCYAYRYYKRKQMAQGNQQTIQAQMQQGPSYTTPNQPYSAPPAGAPYAQPPYAQQYGAPPPANPYSAPPAQQQQPTTIIVQSDSRRPSVAPSNQYGGAQYGGAAYGGPNGNTGADPPPPPYGPSDANLK</sequence>
<dbReference type="AlphaFoldDB" id="A0A0G4FCI1"/>
<feature type="region of interest" description="Disordered" evidence="1">
    <location>
        <begin position="41"/>
        <end position="150"/>
    </location>
</feature>
<organism evidence="3">
    <name type="scientific">Chromera velia CCMP2878</name>
    <dbReference type="NCBI Taxonomy" id="1169474"/>
    <lineage>
        <taxon>Eukaryota</taxon>
        <taxon>Sar</taxon>
        <taxon>Alveolata</taxon>
        <taxon>Colpodellida</taxon>
        <taxon>Chromeraceae</taxon>
        <taxon>Chromera</taxon>
    </lineage>
</organism>
<name>A0A0G4FCI1_9ALVE</name>
<keyword evidence="2" id="KW-0812">Transmembrane</keyword>
<feature type="compositionally biased region" description="Low complexity" evidence="1">
    <location>
        <begin position="66"/>
        <end position="78"/>
    </location>
</feature>
<proteinExistence type="predicted"/>
<accession>A0A0G4FCI1</accession>
<keyword evidence="2" id="KW-1133">Transmembrane helix</keyword>
<evidence type="ECO:0000256" key="2">
    <source>
        <dbReference type="SAM" id="Phobius"/>
    </source>
</evidence>
<gene>
    <name evidence="3" type="ORF">Cvel_16216</name>
</gene>
<feature type="transmembrane region" description="Helical" evidence="2">
    <location>
        <begin position="6"/>
        <end position="26"/>
    </location>
</feature>
<feature type="compositionally biased region" description="Polar residues" evidence="1">
    <location>
        <begin position="41"/>
        <end position="56"/>
    </location>
</feature>
<feature type="compositionally biased region" description="Pro residues" evidence="1">
    <location>
        <begin position="79"/>
        <end position="88"/>
    </location>
</feature>
<keyword evidence="2" id="KW-0472">Membrane</keyword>
<evidence type="ECO:0000313" key="3">
    <source>
        <dbReference type="EMBL" id="CEM10494.1"/>
    </source>
</evidence>
<dbReference type="VEuPathDB" id="CryptoDB:Cvel_16216"/>